<evidence type="ECO:0000313" key="1">
    <source>
        <dbReference type="EMBL" id="KAG0262257.1"/>
    </source>
</evidence>
<protein>
    <recommendedName>
        <fullName evidence="3">F-box domain-containing protein</fullName>
    </recommendedName>
</protein>
<name>A0A9P6Q7D8_9FUNG</name>
<dbReference type="OrthoDB" id="2389045at2759"/>
<reference evidence="1" key="1">
    <citation type="journal article" date="2020" name="Fungal Divers.">
        <title>Resolving the Mortierellaceae phylogeny through synthesis of multi-gene phylogenetics and phylogenomics.</title>
        <authorList>
            <person name="Vandepol N."/>
            <person name="Liber J."/>
            <person name="Desiro A."/>
            <person name="Na H."/>
            <person name="Kennedy M."/>
            <person name="Barry K."/>
            <person name="Grigoriev I.V."/>
            <person name="Miller A.N."/>
            <person name="O'Donnell K."/>
            <person name="Stajich J.E."/>
            <person name="Bonito G."/>
        </authorList>
    </citation>
    <scope>NUCLEOTIDE SEQUENCE</scope>
    <source>
        <strain evidence="1">KOD948</strain>
    </source>
</reference>
<dbReference type="Proteomes" id="UP000726737">
    <property type="component" value="Unassembled WGS sequence"/>
</dbReference>
<dbReference type="SUPFAM" id="SSF81383">
    <property type="entry name" value="F-box domain"/>
    <property type="match status" value="1"/>
</dbReference>
<dbReference type="EMBL" id="JAAAJA010000102">
    <property type="protein sequence ID" value="KAG0262257.1"/>
    <property type="molecule type" value="Genomic_DNA"/>
</dbReference>
<dbReference type="InterPro" id="IPR032675">
    <property type="entry name" value="LRR_dom_sf"/>
</dbReference>
<dbReference type="SUPFAM" id="SSF52047">
    <property type="entry name" value="RNI-like"/>
    <property type="match status" value="1"/>
</dbReference>
<dbReference type="PANTHER" id="PTHR38926">
    <property type="entry name" value="F-BOX DOMAIN CONTAINING PROTEIN, EXPRESSED"/>
    <property type="match status" value="1"/>
</dbReference>
<proteinExistence type="predicted"/>
<sequence length="660" mass="76357">MRIPSFLKWHRKKKKQITSTLQQQPLAQKSRQLCLFQIPEILGLIFSHLDQYTLRRTVNLVCRQWFVVSNRLITREIVCSAPPSSSRNIKKLMSRVPGASRIYVKMSNMNHKEQKRMWQGLEEALETKCNNEMERQQQVVMNPQLLWAQDDEQQREGTLVAVETNKSRLIEWREKSSPLLELCMVDGYGRPSANNMGKFVPFLRTLTTLRLEQMRGYMLPLSIYGILQCCPRLSSLHLSSAYHHNDYHVAHPYCPQIRSQWERERDHPLQSLYLKYLGVPQPELEFILLNTPRLQELKLVALRKRPYDKIKFFHHIRSLALPLRTVHFSVDGQALTSNDVYDISQELGPAITGMSFCTSGLEPSIVIALLHIPNTLTTLEINSTDLGVPITGRDLHIYLCASPHLLHLRALYAHFDVQDLVLYDDGDFIGSSLSSNTFSGPIWACRKLRTLQLGVDSSANIAYEPVPERTRILFGYISRLCPRLRHLQIRYSRLSFNLEGGVCLLSRLANLETLHLGTADGKTSRRVKTVDLDWMSDSGYSDDRRMKRQKAVAGWKRLLRLESQQRPNQLQRTQHAHLLEVAEASGERVSSRKRLEYDLRNLGRLLDIKLMMDELNSTRHSRCWPLLQKICLYSYLRNEPIRASKGLMPGLQSHPFIEEY</sequence>
<gene>
    <name evidence="1" type="ORF">BG011_000163</name>
</gene>
<dbReference type="InterPro" id="IPR036047">
    <property type="entry name" value="F-box-like_dom_sf"/>
</dbReference>
<comment type="caution">
    <text evidence="1">The sequence shown here is derived from an EMBL/GenBank/DDBJ whole genome shotgun (WGS) entry which is preliminary data.</text>
</comment>
<dbReference type="PANTHER" id="PTHR38926:SF5">
    <property type="entry name" value="F-BOX AND LEUCINE-RICH REPEAT PROTEIN 6"/>
    <property type="match status" value="1"/>
</dbReference>
<dbReference type="Gene3D" id="3.80.10.10">
    <property type="entry name" value="Ribonuclease Inhibitor"/>
    <property type="match status" value="1"/>
</dbReference>
<dbReference type="AlphaFoldDB" id="A0A9P6Q7D8"/>
<dbReference type="Gene3D" id="1.20.1280.50">
    <property type="match status" value="1"/>
</dbReference>
<organism evidence="1 2">
    <name type="scientific">Mortierella polycephala</name>
    <dbReference type="NCBI Taxonomy" id="41804"/>
    <lineage>
        <taxon>Eukaryota</taxon>
        <taxon>Fungi</taxon>
        <taxon>Fungi incertae sedis</taxon>
        <taxon>Mucoromycota</taxon>
        <taxon>Mortierellomycotina</taxon>
        <taxon>Mortierellomycetes</taxon>
        <taxon>Mortierellales</taxon>
        <taxon>Mortierellaceae</taxon>
        <taxon>Mortierella</taxon>
    </lineage>
</organism>
<evidence type="ECO:0000313" key="2">
    <source>
        <dbReference type="Proteomes" id="UP000726737"/>
    </source>
</evidence>
<evidence type="ECO:0008006" key="3">
    <source>
        <dbReference type="Google" id="ProtNLM"/>
    </source>
</evidence>
<accession>A0A9P6Q7D8</accession>
<keyword evidence="2" id="KW-1185">Reference proteome</keyword>